<dbReference type="Proteomes" id="UP000054466">
    <property type="component" value="Unassembled WGS sequence"/>
</dbReference>
<proteinExistence type="predicted"/>
<evidence type="ECO:0000256" key="1">
    <source>
        <dbReference type="SAM" id="Phobius"/>
    </source>
</evidence>
<sequence>MNGASAKGPPSFRDTRSAWRILQQNPSLLYTMIFCNPVLVLHVINGFLSFLYPTATHDSIFDTSVRPHLDAHAQDGLCRLFTLFMVALQSALYSSQAARITTPRLSDGDTDERAADG</sequence>
<dbReference type="GeneID" id="27341465"/>
<reference evidence="2 3" key="1">
    <citation type="submission" date="2015-01" db="EMBL/GenBank/DDBJ databases">
        <title>The Genome Sequence of Cladophialophora immunda CBS83496.</title>
        <authorList>
            <consortium name="The Broad Institute Genomics Platform"/>
            <person name="Cuomo C."/>
            <person name="de Hoog S."/>
            <person name="Gorbushina A."/>
            <person name="Stielow B."/>
            <person name="Teixiera M."/>
            <person name="Abouelleil A."/>
            <person name="Chapman S.B."/>
            <person name="Priest M."/>
            <person name="Young S.K."/>
            <person name="Wortman J."/>
            <person name="Nusbaum C."/>
            <person name="Birren B."/>
        </authorList>
    </citation>
    <scope>NUCLEOTIDE SEQUENCE [LARGE SCALE GENOMIC DNA]</scope>
    <source>
        <strain evidence="2 3">CBS 83496</strain>
    </source>
</reference>
<dbReference type="RefSeq" id="XP_016255800.1">
    <property type="nucleotide sequence ID" value="XM_016388872.1"/>
</dbReference>
<name>A0A0D2DIT0_9EURO</name>
<feature type="transmembrane region" description="Helical" evidence="1">
    <location>
        <begin position="28"/>
        <end position="52"/>
    </location>
</feature>
<dbReference type="EMBL" id="KN847040">
    <property type="protein sequence ID" value="KIW35584.1"/>
    <property type="molecule type" value="Genomic_DNA"/>
</dbReference>
<dbReference type="AlphaFoldDB" id="A0A0D2DIT0"/>
<keyword evidence="1" id="KW-0812">Transmembrane</keyword>
<keyword evidence="3" id="KW-1185">Reference proteome</keyword>
<dbReference type="HOGENOM" id="CLU_174174_0_0_1"/>
<gene>
    <name evidence="2" type="ORF">PV07_02271</name>
</gene>
<accession>A0A0D2DIT0</accession>
<protein>
    <submittedName>
        <fullName evidence="2">Uncharacterized protein</fullName>
    </submittedName>
</protein>
<dbReference type="OrthoDB" id="4160565at2759"/>
<evidence type="ECO:0000313" key="2">
    <source>
        <dbReference type="EMBL" id="KIW35584.1"/>
    </source>
</evidence>
<keyword evidence="1" id="KW-0472">Membrane</keyword>
<evidence type="ECO:0000313" key="3">
    <source>
        <dbReference type="Proteomes" id="UP000054466"/>
    </source>
</evidence>
<dbReference type="VEuPathDB" id="FungiDB:PV07_02271"/>
<organism evidence="2 3">
    <name type="scientific">Cladophialophora immunda</name>
    <dbReference type="NCBI Taxonomy" id="569365"/>
    <lineage>
        <taxon>Eukaryota</taxon>
        <taxon>Fungi</taxon>
        <taxon>Dikarya</taxon>
        <taxon>Ascomycota</taxon>
        <taxon>Pezizomycotina</taxon>
        <taxon>Eurotiomycetes</taxon>
        <taxon>Chaetothyriomycetidae</taxon>
        <taxon>Chaetothyriales</taxon>
        <taxon>Herpotrichiellaceae</taxon>
        <taxon>Cladophialophora</taxon>
    </lineage>
</organism>
<keyword evidence="1" id="KW-1133">Transmembrane helix</keyword>